<reference evidence="1" key="1">
    <citation type="submission" date="2014-12" db="EMBL/GenBank/DDBJ databases">
        <title>Insight into the proteome of Arion vulgaris.</title>
        <authorList>
            <person name="Aradska J."/>
            <person name="Bulat T."/>
            <person name="Smidak R."/>
            <person name="Sarate P."/>
            <person name="Gangsoo J."/>
            <person name="Sialana F."/>
            <person name="Bilban M."/>
            <person name="Lubec G."/>
        </authorList>
    </citation>
    <scope>NUCLEOTIDE SEQUENCE</scope>
    <source>
        <tissue evidence="1">Skin</tissue>
    </source>
</reference>
<name>A0A0B6Y9D6_9EUPU</name>
<accession>A0A0B6Y9D6</accession>
<evidence type="ECO:0000313" key="1">
    <source>
        <dbReference type="EMBL" id="CEK52055.1"/>
    </source>
</evidence>
<dbReference type="EMBL" id="HACG01005190">
    <property type="protein sequence ID" value="CEK52055.1"/>
    <property type="molecule type" value="Transcribed_RNA"/>
</dbReference>
<dbReference type="AlphaFoldDB" id="A0A0B6Y9D6"/>
<organism evidence="1">
    <name type="scientific">Arion vulgaris</name>
    <dbReference type="NCBI Taxonomy" id="1028688"/>
    <lineage>
        <taxon>Eukaryota</taxon>
        <taxon>Metazoa</taxon>
        <taxon>Spiralia</taxon>
        <taxon>Lophotrochozoa</taxon>
        <taxon>Mollusca</taxon>
        <taxon>Gastropoda</taxon>
        <taxon>Heterobranchia</taxon>
        <taxon>Euthyneura</taxon>
        <taxon>Panpulmonata</taxon>
        <taxon>Eupulmonata</taxon>
        <taxon>Stylommatophora</taxon>
        <taxon>Helicina</taxon>
        <taxon>Arionoidea</taxon>
        <taxon>Arionidae</taxon>
        <taxon>Arion</taxon>
    </lineage>
</organism>
<protein>
    <submittedName>
        <fullName evidence="1">Uncharacterized protein</fullName>
    </submittedName>
</protein>
<gene>
    <name evidence="1" type="primary">ORF15338</name>
</gene>
<feature type="non-terminal residue" evidence="1">
    <location>
        <position position="71"/>
    </location>
</feature>
<proteinExistence type="predicted"/>
<sequence>MDQRSNITASLQHVSNVLFRMSKEDEGRLTIQDLITKMSFIVSSLYPNPILSHCVRLRNLKNSIYVAHTKA</sequence>